<sequence length="211" mass="24767">MNKRWQEISNKCSFDFMVLTIECLDMEMKELTETLESVKAEVASKIGAAKMEATTREHNEILTKLQAEVTERKRKKFQRDRNDYESGQVYCWKEERSKQRLHRISGSPPVNSGPQQRAADEPKKFYAQRERYGGNRRPIRQHNKYPREPYTAESSTYTSTEDEEQASNKDGQHFLGARPKEGPGIIEKKNPRYPIAREAYPQRYRSNSSRR</sequence>
<feature type="coiled-coil region" evidence="1">
    <location>
        <begin position="21"/>
        <end position="68"/>
    </location>
</feature>
<evidence type="ECO:0000313" key="3">
    <source>
        <dbReference type="EMBL" id="OCT82226.1"/>
    </source>
</evidence>
<reference evidence="4" key="1">
    <citation type="journal article" date="2016" name="Nature">
        <title>Genome evolution in the allotetraploid frog Xenopus laevis.</title>
        <authorList>
            <person name="Session A.M."/>
            <person name="Uno Y."/>
            <person name="Kwon T."/>
            <person name="Chapman J.A."/>
            <person name="Toyoda A."/>
            <person name="Takahashi S."/>
            <person name="Fukui A."/>
            <person name="Hikosaka A."/>
            <person name="Suzuki A."/>
            <person name="Kondo M."/>
            <person name="van Heeringen S.J."/>
            <person name="Quigley I."/>
            <person name="Heinz S."/>
            <person name="Ogino H."/>
            <person name="Ochi H."/>
            <person name="Hellsten U."/>
            <person name="Lyons J.B."/>
            <person name="Simakov O."/>
            <person name="Putnam N."/>
            <person name="Stites J."/>
            <person name="Kuroki Y."/>
            <person name="Tanaka T."/>
            <person name="Michiue T."/>
            <person name="Watanabe M."/>
            <person name="Bogdanovic O."/>
            <person name="Lister R."/>
            <person name="Georgiou G."/>
            <person name="Paranjpe S.S."/>
            <person name="van Kruijsbergen I."/>
            <person name="Shu S."/>
            <person name="Carlson J."/>
            <person name="Kinoshita T."/>
            <person name="Ohta Y."/>
            <person name="Mawaribuchi S."/>
            <person name="Jenkins J."/>
            <person name="Grimwood J."/>
            <person name="Schmutz J."/>
            <person name="Mitros T."/>
            <person name="Mozaffari S.V."/>
            <person name="Suzuki Y."/>
            <person name="Haramoto Y."/>
            <person name="Yamamoto T.S."/>
            <person name="Takagi C."/>
            <person name="Heald R."/>
            <person name="Miller K."/>
            <person name="Haudenschild C."/>
            <person name="Kitzman J."/>
            <person name="Nakayama T."/>
            <person name="Izutsu Y."/>
            <person name="Robert J."/>
            <person name="Fortriede J."/>
            <person name="Burns K."/>
            <person name="Lotay V."/>
            <person name="Karimi K."/>
            <person name="Yasuoka Y."/>
            <person name="Dichmann D.S."/>
            <person name="Flajnik M.F."/>
            <person name="Houston D.W."/>
            <person name="Shendure J."/>
            <person name="DuPasquier L."/>
            <person name="Vize P.D."/>
            <person name="Zorn A.M."/>
            <person name="Ito M."/>
            <person name="Marcotte E.M."/>
            <person name="Wallingford J.B."/>
            <person name="Ito Y."/>
            <person name="Asashima M."/>
            <person name="Ueno N."/>
            <person name="Matsuda Y."/>
            <person name="Veenstra G.J."/>
            <person name="Fujiyama A."/>
            <person name="Harland R.M."/>
            <person name="Taira M."/>
            <person name="Rokhsar D.S."/>
        </authorList>
    </citation>
    <scope>NUCLEOTIDE SEQUENCE [LARGE SCALE GENOMIC DNA]</scope>
    <source>
        <strain evidence="4">J</strain>
    </source>
</reference>
<feature type="compositionally biased region" description="Basic and acidic residues" evidence="2">
    <location>
        <begin position="118"/>
        <end position="133"/>
    </location>
</feature>
<feature type="region of interest" description="Disordered" evidence="2">
    <location>
        <begin position="98"/>
        <end position="211"/>
    </location>
</feature>
<name>A0A974D0Y2_XENLA</name>
<proteinExistence type="predicted"/>
<gene>
    <name evidence="3" type="ORF">XELAEV_18024743mg</name>
</gene>
<organism evidence="3 4">
    <name type="scientific">Xenopus laevis</name>
    <name type="common">African clawed frog</name>
    <dbReference type="NCBI Taxonomy" id="8355"/>
    <lineage>
        <taxon>Eukaryota</taxon>
        <taxon>Metazoa</taxon>
        <taxon>Chordata</taxon>
        <taxon>Craniata</taxon>
        <taxon>Vertebrata</taxon>
        <taxon>Euteleostomi</taxon>
        <taxon>Amphibia</taxon>
        <taxon>Batrachia</taxon>
        <taxon>Anura</taxon>
        <taxon>Pipoidea</taxon>
        <taxon>Pipidae</taxon>
        <taxon>Xenopodinae</taxon>
        <taxon>Xenopus</taxon>
        <taxon>Xenopus</taxon>
    </lineage>
</organism>
<dbReference type="Proteomes" id="UP000694892">
    <property type="component" value="Chromosome 4S"/>
</dbReference>
<feature type="compositionally biased region" description="Basic and acidic residues" evidence="2">
    <location>
        <begin position="166"/>
        <end position="190"/>
    </location>
</feature>
<dbReference type="AlphaFoldDB" id="A0A974D0Y2"/>
<keyword evidence="1" id="KW-0175">Coiled coil</keyword>
<evidence type="ECO:0000256" key="2">
    <source>
        <dbReference type="SAM" id="MobiDB-lite"/>
    </source>
</evidence>
<evidence type="ECO:0000256" key="1">
    <source>
        <dbReference type="SAM" id="Coils"/>
    </source>
</evidence>
<dbReference type="EMBL" id="CM004473">
    <property type="protein sequence ID" value="OCT82226.1"/>
    <property type="molecule type" value="Genomic_DNA"/>
</dbReference>
<accession>A0A974D0Y2</accession>
<evidence type="ECO:0000313" key="4">
    <source>
        <dbReference type="Proteomes" id="UP000694892"/>
    </source>
</evidence>
<protein>
    <submittedName>
        <fullName evidence="3">Uncharacterized protein</fullName>
    </submittedName>
</protein>